<protein>
    <submittedName>
        <fullName evidence="2">Uncharacterized protein</fullName>
    </submittedName>
</protein>
<feature type="non-terminal residue" evidence="2">
    <location>
        <position position="1"/>
    </location>
</feature>
<reference evidence="2 3" key="1">
    <citation type="journal article" date="2021" name="BMC Genomics">
        <title>Datura genome reveals duplications of psychoactive alkaloid biosynthetic genes and high mutation rate following tissue culture.</title>
        <authorList>
            <person name="Rajewski A."/>
            <person name="Carter-House D."/>
            <person name="Stajich J."/>
            <person name="Litt A."/>
        </authorList>
    </citation>
    <scope>NUCLEOTIDE SEQUENCE [LARGE SCALE GENOMIC DNA]</scope>
    <source>
        <strain evidence="2">AR-01</strain>
    </source>
</reference>
<accession>A0ABS8SA86</accession>
<sequence length="59" mass="6687">LVQRSTEELTARHPSDDPSSRLRHSDGSNEVHYYSDSLSTRALLLDDERDGPSFEPSKE</sequence>
<proteinExistence type="predicted"/>
<evidence type="ECO:0000313" key="3">
    <source>
        <dbReference type="Proteomes" id="UP000823775"/>
    </source>
</evidence>
<feature type="compositionally biased region" description="Basic and acidic residues" evidence="1">
    <location>
        <begin position="1"/>
        <end position="29"/>
    </location>
</feature>
<gene>
    <name evidence="2" type="ORF">HAX54_029384</name>
</gene>
<comment type="caution">
    <text evidence="2">The sequence shown here is derived from an EMBL/GenBank/DDBJ whole genome shotgun (WGS) entry which is preliminary data.</text>
</comment>
<feature type="region of interest" description="Disordered" evidence="1">
    <location>
        <begin position="1"/>
        <end position="31"/>
    </location>
</feature>
<keyword evidence="3" id="KW-1185">Reference proteome</keyword>
<organism evidence="2 3">
    <name type="scientific">Datura stramonium</name>
    <name type="common">Jimsonweed</name>
    <name type="synonym">Common thornapple</name>
    <dbReference type="NCBI Taxonomy" id="4076"/>
    <lineage>
        <taxon>Eukaryota</taxon>
        <taxon>Viridiplantae</taxon>
        <taxon>Streptophyta</taxon>
        <taxon>Embryophyta</taxon>
        <taxon>Tracheophyta</taxon>
        <taxon>Spermatophyta</taxon>
        <taxon>Magnoliopsida</taxon>
        <taxon>eudicotyledons</taxon>
        <taxon>Gunneridae</taxon>
        <taxon>Pentapetalae</taxon>
        <taxon>asterids</taxon>
        <taxon>lamiids</taxon>
        <taxon>Solanales</taxon>
        <taxon>Solanaceae</taxon>
        <taxon>Solanoideae</taxon>
        <taxon>Datureae</taxon>
        <taxon>Datura</taxon>
    </lineage>
</organism>
<dbReference type="EMBL" id="JACEIK010000364">
    <property type="protein sequence ID" value="MCD7455740.1"/>
    <property type="molecule type" value="Genomic_DNA"/>
</dbReference>
<feature type="non-terminal residue" evidence="2">
    <location>
        <position position="59"/>
    </location>
</feature>
<evidence type="ECO:0000313" key="2">
    <source>
        <dbReference type="EMBL" id="MCD7455740.1"/>
    </source>
</evidence>
<name>A0ABS8SA86_DATST</name>
<dbReference type="Proteomes" id="UP000823775">
    <property type="component" value="Unassembled WGS sequence"/>
</dbReference>
<evidence type="ECO:0000256" key="1">
    <source>
        <dbReference type="SAM" id="MobiDB-lite"/>
    </source>
</evidence>